<reference evidence="1" key="1">
    <citation type="journal article" date="2022" name="Cell">
        <title>Design, construction, and in vivo augmentation of a complex gut microbiome.</title>
        <authorList>
            <person name="Cheng A.G."/>
            <person name="Ho P.Y."/>
            <person name="Aranda-Diaz A."/>
            <person name="Jain S."/>
            <person name="Yu F.B."/>
            <person name="Meng X."/>
            <person name="Wang M."/>
            <person name="Iakiviak M."/>
            <person name="Nagashima K."/>
            <person name="Zhao A."/>
            <person name="Murugkar P."/>
            <person name="Patil A."/>
            <person name="Atabakhsh K."/>
            <person name="Weakley A."/>
            <person name="Yan J."/>
            <person name="Brumbaugh A.R."/>
            <person name="Higginbottom S."/>
            <person name="Dimas A."/>
            <person name="Shiver A.L."/>
            <person name="Deutschbauer A."/>
            <person name="Neff N."/>
            <person name="Sonnenburg J.L."/>
            <person name="Huang K.C."/>
            <person name="Fischbach M.A."/>
        </authorList>
    </citation>
    <scope>NUCLEOTIDE SEQUENCE</scope>
    <source>
        <strain evidence="1">JC50</strain>
    </source>
</reference>
<gene>
    <name evidence="1" type="ORF">NQ519_12170</name>
</gene>
<organism evidence="1 2">
    <name type="scientific">Alistipes senegalensis JC50</name>
    <dbReference type="NCBI Taxonomy" id="1033732"/>
    <lineage>
        <taxon>Bacteria</taxon>
        <taxon>Pseudomonadati</taxon>
        <taxon>Bacteroidota</taxon>
        <taxon>Bacteroidia</taxon>
        <taxon>Bacteroidales</taxon>
        <taxon>Rikenellaceae</taxon>
        <taxon>Alistipes</taxon>
    </lineage>
</organism>
<proteinExistence type="predicted"/>
<sequence>MAERTDMKDFAARLEEEAEKKVEKIEAGDLNMIKKSFEASLVLADAFLQLKAFIADYTFRDEAEEIEFFKTVKPRICHRLIYYRKIYNIEMNRPVGNESQRSYLIDEIRGINRYNEKRSDFVRYYRSGLTHLDALYYLRGNLDTALYLESFHHERDPSFSTNCDFMAARLLANERLIRYLTKELEAFELRQAEESLLKVRLTWKATKTELTELLFALDSRKAFGDVPLTRLSEYVQRAFNIELDKNLSRTFGDLRIRNRQTPFLDSLKAALLRRMNRPLNNRPGGRNKKTL</sequence>
<evidence type="ECO:0000313" key="2">
    <source>
        <dbReference type="Proteomes" id="UP001058267"/>
    </source>
</evidence>
<evidence type="ECO:0000313" key="1">
    <source>
        <dbReference type="EMBL" id="UWN64501.1"/>
    </source>
</evidence>
<dbReference type="InterPro" id="IPR018534">
    <property type="entry name" value="Tet_reg_excision_RteC"/>
</dbReference>
<protein>
    <submittedName>
        <fullName evidence="1">RteC domain-containing protein</fullName>
    </submittedName>
</protein>
<accession>A0ABY5V4M8</accession>
<dbReference type="RefSeq" id="WP_019150881.1">
    <property type="nucleotide sequence ID" value="NZ_CP102252.1"/>
</dbReference>
<keyword evidence="2" id="KW-1185">Reference proteome</keyword>
<dbReference type="EMBL" id="CP102252">
    <property type="protein sequence ID" value="UWN64501.1"/>
    <property type="molecule type" value="Genomic_DNA"/>
</dbReference>
<dbReference type="Proteomes" id="UP001058267">
    <property type="component" value="Chromosome"/>
</dbReference>
<dbReference type="Pfam" id="PF09357">
    <property type="entry name" value="RteC"/>
    <property type="match status" value="1"/>
</dbReference>
<name>A0ABY5V4M8_9BACT</name>